<dbReference type="HOGENOM" id="CLU_2670655_0_0_1"/>
<protein>
    <recommendedName>
        <fullName evidence="4">Secreted protein</fullName>
    </recommendedName>
</protein>
<gene>
    <name evidence="2" type="ORF">EURHEDRAFT_543632</name>
</gene>
<keyword evidence="3" id="KW-1185">Reference proteome</keyword>
<dbReference type="GeneID" id="63702544"/>
<dbReference type="EMBL" id="KK088436">
    <property type="protein sequence ID" value="EYE92580.1"/>
    <property type="molecule type" value="Genomic_DNA"/>
</dbReference>
<proteinExistence type="predicted"/>
<name>A0A017S8V3_ASPRC</name>
<feature type="chain" id="PRO_5001495925" description="Secreted protein" evidence="1">
    <location>
        <begin position="17"/>
        <end position="75"/>
    </location>
</feature>
<evidence type="ECO:0008006" key="4">
    <source>
        <dbReference type="Google" id="ProtNLM"/>
    </source>
</evidence>
<dbReference type="RefSeq" id="XP_040636268.1">
    <property type="nucleotide sequence ID" value="XM_040787420.1"/>
</dbReference>
<reference evidence="3" key="1">
    <citation type="journal article" date="2014" name="Nat. Commun.">
        <title>Genomic adaptations of the halophilic Dead Sea filamentous fungus Eurotium rubrum.</title>
        <authorList>
            <person name="Kis-Papo T."/>
            <person name="Weig A.R."/>
            <person name="Riley R."/>
            <person name="Persoh D."/>
            <person name="Salamov A."/>
            <person name="Sun H."/>
            <person name="Lipzen A."/>
            <person name="Wasser S.P."/>
            <person name="Rambold G."/>
            <person name="Grigoriev I.V."/>
            <person name="Nevo E."/>
        </authorList>
    </citation>
    <scope>NUCLEOTIDE SEQUENCE [LARGE SCALE GENOMIC DNA]</scope>
    <source>
        <strain evidence="3">CBS 135680</strain>
    </source>
</reference>
<accession>A0A017S8V3</accession>
<dbReference type="Proteomes" id="UP000019804">
    <property type="component" value="Unassembled WGS sequence"/>
</dbReference>
<evidence type="ECO:0000313" key="2">
    <source>
        <dbReference type="EMBL" id="EYE92580.1"/>
    </source>
</evidence>
<sequence>MRLVLLRASLLGLSHALNTMVDNLYCNLVIANGSHQLKRSMLLDAYYTVTVPAWQGLLNHGLMTFYQTGISISLT</sequence>
<dbReference type="AlphaFoldDB" id="A0A017S8V3"/>
<evidence type="ECO:0000313" key="3">
    <source>
        <dbReference type="Proteomes" id="UP000019804"/>
    </source>
</evidence>
<keyword evidence="1" id="KW-0732">Signal</keyword>
<feature type="signal peptide" evidence="1">
    <location>
        <begin position="1"/>
        <end position="16"/>
    </location>
</feature>
<evidence type="ECO:0000256" key="1">
    <source>
        <dbReference type="SAM" id="SignalP"/>
    </source>
</evidence>
<organism evidence="2 3">
    <name type="scientific">Aspergillus ruber (strain CBS 135680)</name>
    <dbReference type="NCBI Taxonomy" id="1388766"/>
    <lineage>
        <taxon>Eukaryota</taxon>
        <taxon>Fungi</taxon>
        <taxon>Dikarya</taxon>
        <taxon>Ascomycota</taxon>
        <taxon>Pezizomycotina</taxon>
        <taxon>Eurotiomycetes</taxon>
        <taxon>Eurotiomycetidae</taxon>
        <taxon>Eurotiales</taxon>
        <taxon>Aspergillaceae</taxon>
        <taxon>Aspergillus</taxon>
        <taxon>Aspergillus subgen. Aspergillus</taxon>
    </lineage>
</organism>